<feature type="domain" description="TonB-dependent receptor-like beta-barrel" evidence="13">
    <location>
        <begin position="364"/>
        <end position="753"/>
    </location>
</feature>
<evidence type="ECO:0000256" key="2">
    <source>
        <dbReference type="ARBA" id="ARBA00022448"/>
    </source>
</evidence>
<evidence type="ECO:0000313" key="16">
    <source>
        <dbReference type="Proteomes" id="UP000502611"/>
    </source>
</evidence>
<keyword evidence="8 12" id="KW-0798">TonB box</keyword>
<keyword evidence="3 11" id="KW-1134">Transmembrane beta strand</keyword>
<dbReference type="InterPro" id="IPR012910">
    <property type="entry name" value="Plug_dom"/>
</dbReference>
<dbReference type="Gene3D" id="2.40.170.20">
    <property type="entry name" value="TonB-dependent receptor, beta-barrel domain"/>
    <property type="match status" value="1"/>
</dbReference>
<proteinExistence type="inferred from homology"/>
<dbReference type="InterPro" id="IPR039426">
    <property type="entry name" value="TonB-dep_rcpt-like"/>
</dbReference>
<evidence type="ECO:0000256" key="10">
    <source>
        <dbReference type="ARBA" id="ARBA00023237"/>
    </source>
</evidence>
<keyword evidence="7" id="KW-0406">Ion transport</keyword>
<dbReference type="Pfam" id="PF00593">
    <property type="entry name" value="TonB_dep_Rec_b-barrel"/>
    <property type="match status" value="1"/>
</dbReference>
<dbReference type="InterPro" id="IPR000531">
    <property type="entry name" value="Beta-barrel_TonB"/>
</dbReference>
<accession>A0A6M4G511</accession>
<organism evidence="15 16">
    <name type="scientific">Sphingobium yanoikuyae</name>
    <name type="common">Sphingomonas yanoikuyae</name>
    <dbReference type="NCBI Taxonomy" id="13690"/>
    <lineage>
        <taxon>Bacteria</taxon>
        <taxon>Pseudomonadati</taxon>
        <taxon>Pseudomonadota</taxon>
        <taxon>Alphaproteobacteria</taxon>
        <taxon>Sphingomonadales</taxon>
        <taxon>Sphingomonadaceae</taxon>
        <taxon>Sphingobium</taxon>
    </lineage>
</organism>
<reference evidence="15 16" key="1">
    <citation type="submission" date="2020-04" db="EMBL/GenBank/DDBJ databases">
        <title>The Whole Genome Analysis of High salt-tolerant Sphingobium yanoikuyae YC-XJ2 with Aryl organophosphorus flame retardants (aryl-OPFRs)-degrading capacity and characteristics of Related phosphotriesterase.</title>
        <authorList>
            <person name="Li X."/>
        </authorList>
    </citation>
    <scope>NUCLEOTIDE SEQUENCE [LARGE SCALE GENOMIC DNA]</scope>
    <source>
        <strain evidence="15 16">YC-XJ2</strain>
    </source>
</reference>
<dbReference type="PANTHER" id="PTHR32552:SF81">
    <property type="entry name" value="TONB-DEPENDENT OUTER MEMBRANE RECEPTOR"/>
    <property type="match status" value="1"/>
</dbReference>
<evidence type="ECO:0000256" key="11">
    <source>
        <dbReference type="PROSITE-ProRule" id="PRU01360"/>
    </source>
</evidence>
<dbReference type="PANTHER" id="PTHR32552">
    <property type="entry name" value="FERRICHROME IRON RECEPTOR-RELATED"/>
    <property type="match status" value="1"/>
</dbReference>
<keyword evidence="10 11" id="KW-0998">Cell outer membrane</keyword>
<evidence type="ECO:0000256" key="8">
    <source>
        <dbReference type="ARBA" id="ARBA00023077"/>
    </source>
</evidence>
<dbReference type="Proteomes" id="UP000502611">
    <property type="component" value="Chromosome"/>
</dbReference>
<comment type="subcellular location">
    <subcellularLocation>
        <location evidence="1 11">Cell outer membrane</location>
        <topology evidence="1 11">Multi-pass membrane protein</topology>
    </subcellularLocation>
</comment>
<evidence type="ECO:0000259" key="13">
    <source>
        <dbReference type="Pfam" id="PF00593"/>
    </source>
</evidence>
<evidence type="ECO:0000313" key="15">
    <source>
        <dbReference type="EMBL" id="QJR02402.1"/>
    </source>
</evidence>
<evidence type="ECO:0000256" key="5">
    <source>
        <dbReference type="ARBA" id="ARBA00022692"/>
    </source>
</evidence>
<keyword evidence="2 11" id="KW-0813">Transport</keyword>
<dbReference type="SUPFAM" id="SSF56935">
    <property type="entry name" value="Porins"/>
    <property type="match status" value="1"/>
</dbReference>
<evidence type="ECO:0000256" key="1">
    <source>
        <dbReference type="ARBA" id="ARBA00004571"/>
    </source>
</evidence>
<name>A0A6M4G511_SPHYA</name>
<keyword evidence="6" id="KW-0408">Iron</keyword>
<sequence>MLRLLSKSGAKTTVSHFANKAIDQQVQLRQLTGNRKTDMRSAMREDVTMESCSTFRAKLTRSVSAAAIMTILSAAPALGQDNVAKNSSTLEDIVVTARKVAENLQDIPVAVTVQTGDALRQQSAVQVPDIARLTPGITFTQASSNGSASNITIRGQVQTDVLATLDPSVGVYVDGFYWARAYGLNANLLDIQNAQVLRGPQGTLFGRNTTGGALLIQSNDPNYDGISGMISATYGRFNERDGTAVLNLPIVADKAAMRAAFTVNKRDGFIKNEITGRDLAQRDSYTGRVKLRLDPTDNFQLILSGEFYGMKNYDRPYELLYVAPTSPANIEAALEANPANAALLAVPGGAAQLVGSGSGLFSNYIATYTGTDKTRLNDGDPRVDVKSQTYVITANLDTFWGALKFIGGYRTIKSIAPIDLDGSPYSIVKTTGKQDLQSYSGELQATGTAMNDKIDFAGGIFAFNETGSDESTSIALPALTRVSSGGLLPQTYYIGDITNRSMGMYLQGTFHFTDAFSALGGVRYSVEDKNIVSFNATRNADTDALLRCLIATATPGTCRAESKSGFDGISYTLGLNYQINPDVLVYIKTSKGFRSGGQNLRAAGATTGGAFAPFGPEVAREHEAGFKAEMFNRRVRFNLAAFYNEVKDIQRTTLLVSPDGSSTSTVVSNAGKARFYGGEAEVTARLFEGFTLSGTAALSNAKYLEFADASGDRRDEVFQNVPEWTFSIAGDYERSFGSATMRAHLDYAWQDDTALYAFRTLQTGNALDDSITNAAAKALTRPAGGELNGRLGVSFADDTIELALFGRNILNRRVDIAGLAFGAPLFLAMGKRNDPATYGVTATFKFGGF</sequence>
<evidence type="ECO:0000256" key="12">
    <source>
        <dbReference type="RuleBase" id="RU003357"/>
    </source>
</evidence>
<dbReference type="RefSeq" id="WP_169860891.1">
    <property type="nucleotide sequence ID" value="NZ_CP053021.1"/>
</dbReference>
<dbReference type="InterPro" id="IPR036942">
    <property type="entry name" value="Beta-barrel_TonB_sf"/>
</dbReference>
<evidence type="ECO:0000256" key="6">
    <source>
        <dbReference type="ARBA" id="ARBA00023004"/>
    </source>
</evidence>
<comment type="similarity">
    <text evidence="11 12">Belongs to the TonB-dependent receptor family.</text>
</comment>
<evidence type="ECO:0000256" key="9">
    <source>
        <dbReference type="ARBA" id="ARBA00023136"/>
    </source>
</evidence>
<feature type="domain" description="TonB-dependent receptor plug" evidence="14">
    <location>
        <begin position="104"/>
        <end position="213"/>
    </location>
</feature>
<keyword evidence="5 11" id="KW-0812">Transmembrane</keyword>
<dbReference type="AlphaFoldDB" id="A0A6M4G511"/>
<keyword evidence="9 11" id="KW-0472">Membrane</keyword>
<dbReference type="PROSITE" id="PS52016">
    <property type="entry name" value="TONB_DEPENDENT_REC_3"/>
    <property type="match status" value="1"/>
</dbReference>
<evidence type="ECO:0000256" key="7">
    <source>
        <dbReference type="ARBA" id="ARBA00023065"/>
    </source>
</evidence>
<dbReference type="GO" id="GO:0009279">
    <property type="term" value="C:cell outer membrane"/>
    <property type="evidence" value="ECO:0007669"/>
    <property type="project" value="UniProtKB-SubCell"/>
</dbReference>
<dbReference type="GO" id="GO:0006826">
    <property type="term" value="P:iron ion transport"/>
    <property type="evidence" value="ECO:0007669"/>
    <property type="project" value="UniProtKB-KW"/>
</dbReference>
<dbReference type="EMBL" id="CP053021">
    <property type="protein sequence ID" value="QJR02402.1"/>
    <property type="molecule type" value="Genomic_DNA"/>
</dbReference>
<evidence type="ECO:0000256" key="3">
    <source>
        <dbReference type="ARBA" id="ARBA00022452"/>
    </source>
</evidence>
<dbReference type="Pfam" id="PF07715">
    <property type="entry name" value="Plug"/>
    <property type="match status" value="1"/>
</dbReference>
<protein>
    <submittedName>
        <fullName evidence="15">TonB-dependent receptor</fullName>
    </submittedName>
</protein>
<keyword evidence="4" id="KW-0410">Iron transport</keyword>
<evidence type="ECO:0000259" key="14">
    <source>
        <dbReference type="Pfam" id="PF07715"/>
    </source>
</evidence>
<gene>
    <name evidence="15" type="ORF">HH800_09525</name>
</gene>
<keyword evidence="15" id="KW-0675">Receptor</keyword>
<evidence type="ECO:0000256" key="4">
    <source>
        <dbReference type="ARBA" id="ARBA00022496"/>
    </source>
</evidence>